<protein>
    <submittedName>
        <fullName evidence="1">Uncharacterized protein</fullName>
    </submittedName>
</protein>
<keyword evidence="2" id="KW-1185">Reference proteome</keyword>
<name>A0ACB8VM09_9TELE</name>
<reference evidence="1" key="1">
    <citation type="submission" date="2022-04" db="EMBL/GenBank/DDBJ databases">
        <title>Jade perch genome.</title>
        <authorList>
            <person name="Chao B."/>
        </authorList>
    </citation>
    <scope>NUCLEOTIDE SEQUENCE</scope>
    <source>
        <strain evidence="1">CB-2022</strain>
    </source>
</reference>
<sequence>MEDVYHYTRSPAWEELEPEKGPASAAGIHAHVVGAAAGSGAADESSDSEAEQEGPQKLIRKVSTSGQIRSKTSIKEGLLLKQTSSFQRWKKRYFKLRGRTLYYAKDAKSGSALARWQERALRMRVSRSRVCWRVLSVCWTGARRSPPPLGASGSEEGLVRIRSLIFDEVDLSDASVAESSTKNVNNSFTVITPFRRLILCAENRKEMEDWISSLKSVQSREHYETAQFNVEHFSGMHNWYACSHARPTFCNVCKDSLSGVTSHGLSCEVCKFKAHKRCAVRATNNCKWTTLASIGKDIIEDEDGIAMPHQWLEGNLPVSAKCAVCDKTCGSVLRLQDWRCLWCKAMVHTACMDLYPRKCPLGQCKVSIIPPTCAQQHRLRRAFNRCSLSPLRFLPSGFWKATCPPSCASPLLVFVNSKSGDNQGVKFLRRFKQLLNPAQVFDLVNGGPHLGLRLFQKFDNFRILVCGGDGSVGWVLSEIDKLNLHKQCQLGVLPLGTGNDLARVLGWGPSCDDDTQLPQILEKLERASTKMLDRWSIMTYEIKIPPKHSCPTTPEGADNCQFHISAYEDSVAAHLTKILNSEQHSVVISSAKILCETVKDFVAKVGKAYEKSTENAEECDTMSLKCAILNEKLDSLLQTLNTECQALPPLPHSTPPIVEEEQEEEEEEEASEESLTELKEKLEEEETEKGGGGSPHQLFKSREQLMLRANSLKKAVRQIIEQAERVVDEQNTQTDDTELPSPLEFRKDSEEENRDSEKDEDTKELEAVTTAKSPCSPTERRVSRSTQSCGSFTITPFTTSKENLPVLNTRIICPGLRAGLAASIAGSSIISKMLLANIDPFGATPFIDPDLDSLEGYMEKCVMNNYFGIGLDAKISLEFNNKREEHPEKCRSRTKNMMWYGVLGTKELLQRTYKNLEQKVQLECDGQYIPLPSLQGIAVLNIPSYAGGTNFWGGTKEDDIFCAPSFDDKILEVVAVFGSMQMAVSRVIKLQHHRIAQCRTVKITILGDEGVPIQVDGEAWIQPPGVIKIQHKNRAQMLTRDRAFENTLKSWEDKLKYDKPPLRPHLYPQQSVDLATEEEAALVQMCARAAEELITRICEAAKTNGLLEQELAHAVNAASHAINKTHPKFPESLTRNTAIEVASTVKALYNETESLLLGRVSLQLDPPEEEQLSSALQSAELELGKLGEIAWLYHILQPNDEEDHSLGYGKRNSRSSMFRIVPKFKKEKAAKKTSPQSVERWGTEEVGIWLEQLSLGEYRDTFIRHDIRGSELLHLERRDLKFQCDIDRSLGDRLLTPLVFMEGLDGQLESLLGIGQIESLEREVSGRAASLSVEMDACARIRGVPMRSRASVRKETVRDSGAQSVKSLFRNKKELCSVGLELPTRDATRLTEIHFVCLPGQCEGEDVTQQALASLPGGLCELLRSLHIHGLKNDEVLLLKDSRRLAEHKDAGPQCWLKAVCVLRHNPSSSVYPQASVASLVGLLGCYMAGVRYALELQALQRGAAEPSQPEEDDTNQSVSSIEDDFVTALEHLEEDDTGDNSFFLLSLSFGTPAASYHHFKKRDVASQTVPAHKRRKELSGSRVIISSSSKNYSAKHGSGPDVSVTVQTSSGVESQWTYCSPGARLPSPLVHVSESEDSDCSSPSPIIFLDEVGYQKSLLAKLDIPQVPGGPRERVEDSDSEVSEFFDSFDQFDDLEDLSSDSCTLALPLDTISAPTTHKKSAVSSTSGSTSKYVSRGCSTKGMNPHRFDQPTLPANVKKPTPLKPGSPYSLHSEVPDSPRPVQTPSEENGGPLFSPVSSSAFSPLVDSSGPLEYFWKTDEDGRDSSELRKPQDLCSLYKTYSDFASSLSKEILGSVCGYQSAVDISDNKNLSCVCHKEFKNPSGYLMKLSEIQETVTVSKLQKKSQSLKDGIQRFATDLVEMSLGSALRDLQKGVSSCTTTLCHLAARLTSSVFQMAFHEIGMRHAYVLKERAINGLAGFLVGEAVSGALKDFLTVKKQIFHNTVTRFAADLAEELVFEGIMEVCQFSHPSTPLTPSDWSFGHGQEEEEEEEVVSSYASDLSESVIQEAFIELSQADVAFTSQAAISVSLDNICYVSAENTSTHTCSTFTNQQVLSASSATPAPGPSGEDATCTVKKALFTVSGMASCIPVPQAGQALSHLQDSEETHQYKSSLSDTPQGSPKRVSVSSSGSTTSTQPHLYSHGTQTPIPGGDTSQGKSPFQNFSGNMVDMIVTEACELITTSKMKKSFGDCADFFTKTIGSRRGSSSRETANYEAPDSPSKQVAVRESFRYDCRDSGYVRNSDPVEQAADLCIPHISFQTSSQSQGRASCELDSRTRGVVETHPVMMDTLDVPGTEMSGQRRTSVSGDDSASSSGQKSGGTPGTPPSTPQQPSEVSKEKQIKQFSKKLKSKLAKEFSPATPPPTPHYQPEPGPGPKDISPEADKAEFMLKLMRSLSEEADGNEDEEEEELAEEGGVGGRQTGVGRHELNQMSARRMSNKEALHYAERLACHIVSMATEMDTLGVAEEEEGEMSKSSERRRDSVAQFSEQTLNTLWVYAGEVAGEVINDVKRMVSSAQQCPYHRALRRRSLDTSSSECLHHHHHQHQFQPSTDHNRDWKVGRLAEQWSNDLLASVFRSPTSTSSTISSSSSGMSSEYPSCESVTDEYAGYLIRVLKKEGGSRELVLDQYASRLAYRSIKLGLAHASRKIKQRSSTIRLHSSKSLPDEWKASGSEASSPKDRADTGKEAQCCCRDTEGQSQREYTDLVNFAESLAYNITCDVTRKLHLSSARLPKSLTDSCLYKKSKLEDMAENLIRNSFSCPLLSKEGKNRHYHSTGSLYDGGYRSRVMQVIEHYARKIVDDTLKMSLASVGHSSRDHQRTQGHDRHSHTQRLSEGASLSQAFGERTCRYCQVQECPYCTKLSRHHHQSVLQRRKRGQECQARPERHSSLEIPKIHIDLDHRAVFAEEMVSMAMETAKRELSNTSLNADSGIGHDGTSYAESLTAEIMTSALSNACQATNTSFPGREATESSVSQQLSVGEDSLGSWSNLSFEDEHPDDNSSFLHLSDREKAVAERTAPVSVVVVRYLPSLSSSNGNSSSWSSLGLEGEACEERMSFSPSDSDNTEDKETEVKEESSGTLCVDRTQVQAPRAALVVANSDVRELGRGPPPITLDPQLRSMLQWVAASMADVPYVQLSPDRELQQLPAVVQRFRERKWRVGELLHMLLRYSEESQVHSQPQAREEAPQAGRETHRVPLFQWLLEHT</sequence>
<evidence type="ECO:0000313" key="2">
    <source>
        <dbReference type="Proteomes" id="UP000831701"/>
    </source>
</evidence>
<evidence type="ECO:0000313" key="1">
    <source>
        <dbReference type="EMBL" id="KAI3356642.1"/>
    </source>
</evidence>
<gene>
    <name evidence="1" type="ORF">L3Q82_017237</name>
</gene>
<dbReference type="EMBL" id="CM041550">
    <property type="protein sequence ID" value="KAI3356642.1"/>
    <property type="molecule type" value="Genomic_DNA"/>
</dbReference>
<accession>A0ACB8VM09</accession>
<proteinExistence type="predicted"/>
<organism evidence="1 2">
    <name type="scientific">Scortum barcoo</name>
    <name type="common">barcoo grunter</name>
    <dbReference type="NCBI Taxonomy" id="214431"/>
    <lineage>
        <taxon>Eukaryota</taxon>
        <taxon>Metazoa</taxon>
        <taxon>Chordata</taxon>
        <taxon>Craniata</taxon>
        <taxon>Vertebrata</taxon>
        <taxon>Euteleostomi</taxon>
        <taxon>Actinopterygii</taxon>
        <taxon>Neopterygii</taxon>
        <taxon>Teleostei</taxon>
        <taxon>Neoteleostei</taxon>
        <taxon>Acanthomorphata</taxon>
        <taxon>Eupercaria</taxon>
        <taxon>Centrarchiformes</taxon>
        <taxon>Terapontoidei</taxon>
        <taxon>Terapontidae</taxon>
        <taxon>Scortum</taxon>
    </lineage>
</organism>
<dbReference type="Proteomes" id="UP000831701">
    <property type="component" value="Chromosome 20"/>
</dbReference>
<comment type="caution">
    <text evidence="1">The sequence shown here is derived from an EMBL/GenBank/DDBJ whole genome shotgun (WGS) entry which is preliminary data.</text>
</comment>